<protein>
    <submittedName>
        <fullName evidence="2">Uncharacterized protein</fullName>
    </submittedName>
</protein>
<organism evidence="2 3">
    <name type="scientific">Apostasia shenzhenica</name>
    <dbReference type="NCBI Taxonomy" id="1088818"/>
    <lineage>
        <taxon>Eukaryota</taxon>
        <taxon>Viridiplantae</taxon>
        <taxon>Streptophyta</taxon>
        <taxon>Embryophyta</taxon>
        <taxon>Tracheophyta</taxon>
        <taxon>Spermatophyta</taxon>
        <taxon>Magnoliopsida</taxon>
        <taxon>Liliopsida</taxon>
        <taxon>Asparagales</taxon>
        <taxon>Orchidaceae</taxon>
        <taxon>Apostasioideae</taxon>
        <taxon>Apostasia</taxon>
    </lineage>
</organism>
<accession>A0A2I0BD84</accession>
<feature type="region of interest" description="Disordered" evidence="1">
    <location>
        <begin position="201"/>
        <end position="247"/>
    </location>
</feature>
<dbReference type="AlphaFoldDB" id="A0A2I0BD84"/>
<sequence length="247" mass="27409">MRRLRRPSSSAADLVGRLALHCRSPPPVLCVHPFSSEGRGRKSRVRPYRGPASALNRLRRLSSYADLDLPPSPSAASAASITVGIMRPSLFLRRERKKEPRAALPRAGFRPKQIAPTFLLLRRSRPSSITVGRLHHRRPPPSQSVLCVHPFFSEGSERKSRVRPYRGPASALNRLRRFSSSYTDLDLPPSPSAASITVGRLHHRRPPPPISFSSEGRGKTGRVWPHRGPASALRGLRSPPSVLHQLE</sequence>
<evidence type="ECO:0000256" key="1">
    <source>
        <dbReference type="SAM" id="MobiDB-lite"/>
    </source>
</evidence>
<name>A0A2I0BD84_9ASPA</name>
<reference evidence="2 3" key="1">
    <citation type="journal article" date="2017" name="Nature">
        <title>The Apostasia genome and the evolution of orchids.</title>
        <authorList>
            <person name="Zhang G.Q."/>
            <person name="Liu K.W."/>
            <person name="Li Z."/>
            <person name="Lohaus R."/>
            <person name="Hsiao Y.Y."/>
            <person name="Niu S.C."/>
            <person name="Wang J.Y."/>
            <person name="Lin Y.C."/>
            <person name="Xu Q."/>
            <person name="Chen L.J."/>
            <person name="Yoshida K."/>
            <person name="Fujiwara S."/>
            <person name="Wang Z.W."/>
            <person name="Zhang Y.Q."/>
            <person name="Mitsuda N."/>
            <person name="Wang M."/>
            <person name="Liu G.H."/>
            <person name="Pecoraro L."/>
            <person name="Huang H.X."/>
            <person name="Xiao X.J."/>
            <person name="Lin M."/>
            <person name="Wu X.Y."/>
            <person name="Wu W.L."/>
            <person name="Chen Y.Y."/>
            <person name="Chang S.B."/>
            <person name="Sakamoto S."/>
            <person name="Ohme-Takagi M."/>
            <person name="Yagi M."/>
            <person name="Zeng S.J."/>
            <person name="Shen C.Y."/>
            <person name="Yeh C.M."/>
            <person name="Luo Y.B."/>
            <person name="Tsai W.C."/>
            <person name="Van de Peer Y."/>
            <person name="Liu Z.J."/>
        </authorList>
    </citation>
    <scope>NUCLEOTIDE SEQUENCE [LARGE SCALE GENOMIC DNA]</scope>
    <source>
        <strain evidence="3">cv. Shenzhen</strain>
        <tissue evidence="2">Stem</tissue>
    </source>
</reference>
<proteinExistence type="predicted"/>
<dbReference type="EMBL" id="KZ451890">
    <property type="protein sequence ID" value="PKA65745.1"/>
    <property type="molecule type" value="Genomic_DNA"/>
</dbReference>
<dbReference type="Proteomes" id="UP000236161">
    <property type="component" value="Unassembled WGS sequence"/>
</dbReference>
<evidence type="ECO:0000313" key="2">
    <source>
        <dbReference type="EMBL" id="PKA65745.1"/>
    </source>
</evidence>
<gene>
    <name evidence="2" type="ORF">AXF42_Ash013160</name>
</gene>
<keyword evidence="3" id="KW-1185">Reference proteome</keyword>
<evidence type="ECO:0000313" key="3">
    <source>
        <dbReference type="Proteomes" id="UP000236161"/>
    </source>
</evidence>